<proteinExistence type="predicted"/>
<dbReference type="InterPro" id="IPR016032">
    <property type="entry name" value="Sig_transdc_resp-reg_C-effctor"/>
</dbReference>
<dbReference type="InterPro" id="IPR001867">
    <property type="entry name" value="OmpR/PhoB-type_DNA-bd"/>
</dbReference>
<dbReference type="OrthoDB" id="8237486at2"/>
<accession>A0A3L7AIC4</accession>
<feature type="region of interest" description="Disordered" evidence="4">
    <location>
        <begin position="68"/>
        <end position="89"/>
    </location>
</feature>
<feature type="domain" description="OmpR/PhoB-type" evidence="5">
    <location>
        <begin position="127"/>
        <end position="225"/>
    </location>
</feature>
<sequence length="235" mass="26106">MGRHGDPLRGEGGHHHGHDLPDLQLRERGLGNLRPPEHPHRGHLPGCVAQELPWLLEGTQGHDGRVRLAQGPGEGAVRPDRGGGEERGCRRCRGRRLAPAGDDGPAEAGPVRGGGVIAMVTELDRLREENELLRLRVDELEGILLRPSLPACVRLTRKEEQVLSLLLARPLVSRADLMTALYSLSVDDPPSERIIDIFILRVRRALKPHGIEIQTRWGQGWFLTNEDKERLRALP</sequence>
<keyword evidence="3" id="KW-0175">Coiled coil</keyword>
<feature type="DNA-binding region" description="OmpR/PhoB-type" evidence="2">
    <location>
        <begin position="127"/>
        <end position="225"/>
    </location>
</feature>
<feature type="compositionally biased region" description="Basic and acidic residues" evidence="4">
    <location>
        <begin position="77"/>
        <end position="89"/>
    </location>
</feature>
<dbReference type="AlphaFoldDB" id="A0A3L7AIC4"/>
<dbReference type="Pfam" id="PF00486">
    <property type="entry name" value="Trans_reg_C"/>
    <property type="match status" value="1"/>
</dbReference>
<keyword evidence="1 2" id="KW-0238">DNA-binding</keyword>
<evidence type="ECO:0000256" key="1">
    <source>
        <dbReference type="ARBA" id="ARBA00023125"/>
    </source>
</evidence>
<feature type="coiled-coil region" evidence="3">
    <location>
        <begin position="116"/>
        <end position="143"/>
    </location>
</feature>
<reference evidence="6 7" key="1">
    <citation type="submission" date="2018-10" db="EMBL/GenBank/DDBJ databases">
        <title>Xanthobacter tagetidis genome sequencing and assembly.</title>
        <authorList>
            <person name="Maclea K.S."/>
            <person name="Goen A.E."/>
            <person name="Fatima S.A."/>
        </authorList>
    </citation>
    <scope>NUCLEOTIDE SEQUENCE [LARGE SCALE GENOMIC DNA]</scope>
    <source>
        <strain evidence="6 7">ATCC 700314</strain>
    </source>
</reference>
<dbReference type="Gene3D" id="1.10.10.10">
    <property type="entry name" value="Winged helix-like DNA-binding domain superfamily/Winged helix DNA-binding domain"/>
    <property type="match status" value="1"/>
</dbReference>
<dbReference type="PROSITE" id="PS51755">
    <property type="entry name" value="OMPR_PHOB"/>
    <property type="match status" value="1"/>
</dbReference>
<evidence type="ECO:0000256" key="2">
    <source>
        <dbReference type="PROSITE-ProRule" id="PRU01091"/>
    </source>
</evidence>
<feature type="region of interest" description="Disordered" evidence="4">
    <location>
        <begin position="1"/>
        <end position="22"/>
    </location>
</feature>
<evidence type="ECO:0000259" key="5">
    <source>
        <dbReference type="PROSITE" id="PS51755"/>
    </source>
</evidence>
<dbReference type="CDD" id="cd00383">
    <property type="entry name" value="trans_reg_C"/>
    <property type="match status" value="1"/>
</dbReference>
<evidence type="ECO:0000256" key="4">
    <source>
        <dbReference type="SAM" id="MobiDB-lite"/>
    </source>
</evidence>
<dbReference type="InterPro" id="IPR036388">
    <property type="entry name" value="WH-like_DNA-bd_sf"/>
</dbReference>
<dbReference type="EMBL" id="RCTF01000005">
    <property type="protein sequence ID" value="RLP79725.1"/>
    <property type="molecule type" value="Genomic_DNA"/>
</dbReference>
<evidence type="ECO:0000313" key="7">
    <source>
        <dbReference type="Proteomes" id="UP000269692"/>
    </source>
</evidence>
<evidence type="ECO:0000313" key="6">
    <source>
        <dbReference type="EMBL" id="RLP79725.1"/>
    </source>
</evidence>
<dbReference type="SUPFAM" id="SSF46894">
    <property type="entry name" value="C-terminal effector domain of the bipartite response regulators"/>
    <property type="match status" value="1"/>
</dbReference>
<protein>
    <submittedName>
        <fullName evidence="6">Helix-turn-helix domain-containing protein</fullName>
    </submittedName>
</protein>
<comment type="caution">
    <text evidence="6">The sequence shown here is derived from an EMBL/GenBank/DDBJ whole genome shotgun (WGS) entry which is preliminary data.</text>
</comment>
<gene>
    <name evidence="6" type="ORF">D9R14_07625</name>
</gene>
<dbReference type="GO" id="GO:0003677">
    <property type="term" value="F:DNA binding"/>
    <property type="evidence" value="ECO:0007669"/>
    <property type="project" value="UniProtKB-UniRule"/>
</dbReference>
<evidence type="ECO:0000256" key="3">
    <source>
        <dbReference type="SAM" id="Coils"/>
    </source>
</evidence>
<name>A0A3L7AIC4_9HYPH</name>
<dbReference type="GO" id="GO:0000160">
    <property type="term" value="P:phosphorelay signal transduction system"/>
    <property type="evidence" value="ECO:0007669"/>
    <property type="project" value="InterPro"/>
</dbReference>
<dbReference type="Proteomes" id="UP000269692">
    <property type="component" value="Unassembled WGS sequence"/>
</dbReference>
<dbReference type="SMART" id="SM00862">
    <property type="entry name" value="Trans_reg_C"/>
    <property type="match status" value="1"/>
</dbReference>
<organism evidence="6 7">
    <name type="scientific">Xanthobacter tagetidis</name>
    <dbReference type="NCBI Taxonomy" id="60216"/>
    <lineage>
        <taxon>Bacteria</taxon>
        <taxon>Pseudomonadati</taxon>
        <taxon>Pseudomonadota</taxon>
        <taxon>Alphaproteobacteria</taxon>
        <taxon>Hyphomicrobiales</taxon>
        <taxon>Xanthobacteraceae</taxon>
        <taxon>Xanthobacter</taxon>
    </lineage>
</organism>
<keyword evidence="7" id="KW-1185">Reference proteome</keyword>
<dbReference type="GO" id="GO:0006355">
    <property type="term" value="P:regulation of DNA-templated transcription"/>
    <property type="evidence" value="ECO:0007669"/>
    <property type="project" value="InterPro"/>
</dbReference>